<feature type="non-terminal residue" evidence="1">
    <location>
        <position position="42"/>
    </location>
</feature>
<accession>A0ACA9QNV3</accession>
<dbReference type="Proteomes" id="UP000789366">
    <property type="component" value="Unassembled WGS sequence"/>
</dbReference>
<evidence type="ECO:0000313" key="2">
    <source>
        <dbReference type="Proteomes" id="UP000789366"/>
    </source>
</evidence>
<proteinExistence type="predicted"/>
<sequence>IEETSTSSTINIKSNNKTLEHLQFGKQFQNNENQISTQENII</sequence>
<keyword evidence="2" id="KW-1185">Reference proteome</keyword>
<dbReference type="EMBL" id="CAJVPW010047134">
    <property type="protein sequence ID" value="CAG8758880.1"/>
    <property type="molecule type" value="Genomic_DNA"/>
</dbReference>
<organism evidence="1 2">
    <name type="scientific">Cetraspora pellucida</name>
    <dbReference type="NCBI Taxonomy" id="1433469"/>
    <lineage>
        <taxon>Eukaryota</taxon>
        <taxon>Fungi</taxon>
        <taxon>Fungi incertae sedis</taxon>
        <taxon>Mucoromycota</taxon>
        <taxon>Glomeromycotina</taxon>
        <taxon>Glomeromycetes</taxon>
        <taxon>Diversisporales</taxon>
        <taxon>Gigasporaceae</taxon>
        <taxon>Cetraspora</taxon>
    </lineage>
</organism>
<protein>
    <submittedName>
        <fullName evidence="1">6087_t:CDS:1</fullName>
    </submittedName>
</protein>
<comment type="caution">
    <text evidence="1">The sequence shown here is derived from an EMBL/GenBank/DDBJ whole genome shotgun (WGS) entry which is preliminary data.</text>
</comment>
<gene>
    <name evidence="1" type="ORF">SPELUC_LOCUS15000</name>
</gene>
<evidence type="ECO:0000313" key="1">
    <source>
        <dbReference type="EMBL" id="CAG8758880.1"/>
    </source>
</evidence>
<feature type="non-terminal residue" evidence="1">
    <location>
        <position position="1"/>
    </location>
</feature>
<reference evidence="1" key="1">
    <citation type="submission" date="2021-06" db="EMBL/GenBank/DDBJ databases">
        <authorList>
            <person name="Kallberg Y."/>
            <person name="Tangrot J."/>
            <person name="Rosling A."/>
        </authorList>
    </citation>
    <scope>NUCLEOTIDE SEQUENCE</scope>
    <source>
        <strain evidence="1">28 12/20/2015</strain>
    </source>
</reference>
<name>A0ACA9QNV3_9GLOM</name>